<feature type="binding site" evidence="3">
    <location>
        <begin position="11"/>
        <end position="16"/>
    </location>
    <ligand>
        <name>ATP</name>
        <dbReference type="ChEBI" id="CHEBI:30616"/>
    </ligand>
</feature>
<dbReference type="Gene3D" id="3.40.50.300">
    <property type="entry name" value="P-loop containing nucleotide triphosphate hydrolases"/>
    <property type="match status" value="1"/>
</dbReference>
<dbReference type="InterPro" id="IPR001977">
    <property type="entry name" value="Depp_CoAkinase"/>
</dbReference>
<evidence type="ECO:0000256" key="3">
    <source>
        <dbReference type="HAMAP-Rule" id="MF_00376"/>
    </source>
</evidence>
<protein>
    <recommendedName>
        <fullName evidence="3 4">Dephospho-CoA kinase</fullName>
        <ecNumber evidence="3 4">2.7.1.24</ecNumber>
    </recommendedName>
    <alternativeName>
        <fullName evidence="3">Dephosphocoenzyme A kinase</fullName>
    </alternativeName>
</protein>
<keyword evidence="1 3" id="KW-0547">Nucleotide-binding</keyword>
<dbReference type="Pfam" id="PF01121">
    <property type="entry name" value="CoaE"/>
    <property type="match status" value="1"/>
</dbReference>
<gene>
    <name evidence="3" type="primary">coaE</name>
    <name evidence="5" type="ORF">SAMN04489737_1354</name>
</gene>
<dbReference type="CDD" id="cd02022">
    <property type="entry name" value="DPCK"/>
    <property type="match status" value="1"/>
</dbReference>
<dbReference type="EC" id="2.7.1.24" evidence="3 4"/>
<dbReference type="AlphaFoldDB" id="A0A1H2LJ88"/>
<dbReference type="GO" id="GO:0005524">
    <property type="term" value="F:ATP binding"/>
    <property type="evidence" value="ECO:0007669"/>
    <property type="project" value="UniProtKB-UniRule"/>
</dbReference>
<dbReference type="NCBIfam" id="NF002879">
    <property type="entry name" value="PRK03333.1"/>
    <property type="match status" value="1"/>
</dbReference>
<evidence type="ECO:0000313" key="5">
    <source>
        <dbReference type="EMBL" id="SDU80922.1"/>
    </source>
</evidence>
<comment type="pathway">
    <text evidence="3">Cofactor biosynthesis; coenzyme A biosynthesis; CoA from (R)-pantothenate: step 5/5.</text>
</comment>
<dbReference type="InterPro" id="IPR027417">
    <property type="entry name" value="P-loop_NTPase"/>
</dbReference>
<dbReference type="NCBIfam" id="TIGR00152">
    <property type="entry name" value="dephospho-CoA kinase"/>
    <property type="match status" value="1"/>
</dbReference>
<keyword evidence="2 3" id="KW-0067">ATP-binding</keyword>
<proteinExistence type="inferred from homology"/>
<comment type="subcellular location">
    <subcellularLocation>
        <location evidence="3">Cytoplasm</location>
    </subcellularLocation>
</comment>
<dbReference type="EMBL" id="LT629804">
    <property type="protein sequence ID" value="SDU80922.1"/>
    <property type="molecule type" value="Genomic_DNA"/>
</dbReference>
<evidence type="ECO:0000256" key="2">
    <source>
        <dbReference type="ARBA" id="ARBA00022840"/>
    </source>
</evidence>
<dbReference type="PROSITE" id="PS51219">
    <property type="entry name" value="DPCK"/>
    <property type="match status" value="1"/>
</dbReference>
<sequence length="281" mass="30570">MLKLAVTGGIASGKSTLTHVFATRGAIVIDADQVARDVVAPGTKALDQIGRTFGPRVLRADGHLDRGALASFVFSNSAARQQLESIIHPYIAREVSAQLRTAHPSQIVVYDVPLLVGSANQFSFMATMTIHTPDHVRIARMVDNRGMSPSQAKSRIHSQPGDMARAAISDIIVNNSSSEQDFVSTAKRLWDEWIIPYDWALSHERVSEPTGVMDNVSFRTDVHLQATRLRNAGCDVVEIQGTHLKLRANPGAATLLDAGWILTGSRQATTANPAEHYTLSW</sequence>
<dbReference type="SUPFAM" id="SSF52540">
    <property type="entry name" value="P-loop containing nucleoside triphosphate hydrolases"/>
    <property type="match status" value="1"/>
</dbReference>
<comment type="similarity">
    <text evidence="3">Belongs to the CoaE family.</text>
</comment>
<dbReference type="GeneID" id="65345086"/>
<dbReference type="OrthoDB" id="9812943at2"/>
<comment type="catalytic activity">
    <reaction evidence="3">
        <text>3'-dephospho-CoA + ATP = ADP + CoA + H(+)</text>
        <dbReference type="Rhea" id="RHEA:18245"/>
        <dbReference type="ChEBI" id="CHEBI:15378"/>
        <dbReference type="ChEBI" id="CHEBI:30616"/>
        <dbReference type="ChEBI" id="CHEBI:57287"/>
        <dbReference type="ChEBI" id="CHEBI:57328"/>
        <dbReference type="ChEBI" id="CHEBI:456216"/>
        <dbReference type="EC" id="2.7.1.24"/>
    </reaction>
</comment>
<organism evidence="5 6">
    <name type="scientific">Arcanobacterium phocae</name>
    <dbReference type="NCBI Taxonomy" id="131112"/>
    <lineage>
        <taxon>Bacteria</taxon>
        <taxon>Bacillati</taxon>
        <taxon>Actinomycetota</taxon>
        <taxon>Actinomycetes</taxon>
        <taxon>Actinomycetales</taxon>
        <taxon>Actinomycetaceae</taxon>
        <taxon>Arcanobacterium</taxon>
    </lineage>
</organism>
<dbReference type="RefSeq" id="WP_091281375.1">
    <property type="nucleotide sequence ID" value="NZ_JABAPH010000049.1"/>
</dbReference>
<keyword evidence="3 5" id="KW-0418">Kinase</keyword>
<name>A0A1H2LJ88_9ACTO</name>
<dbReference type="UniPathway" id="UPA00241">
    <property type="reaction ID" value="UER00356"/>
</dbReference>
<accession>A0A1H2LJ88</accession>
<evidence type="ECO:0000313" key="6">
    <source>
        <dbReference type="Proteomes" id="UP000214355"/>
    </source>
</evidence>
<dbReference type="PANTHER" id="PTHR10695">
    <property type="entry name" value="DEPHOSPHO-COA KINASE-RELATED"/>
    <property type="match status" value="1"/>
</dbReference>
<keyword evidence="3" id="KW-0808">Transferase</keyword>
<comment type="function">
    <text evidence="3">Catalyzes the phosphorylation of the 3'-hydroxyl group of dephosphocoenzyme A to form coenzyme A.</text>
</comment>
<keyword evidence="6" id="KW-1185">Reference proteome</keyword>
<dbReference type="GO" id="GO:0015937">
    <property type="term" value="P:coenzyme A biosynthetic process"/>
    <property type="evidence" value="ECO:0007669"/>
    <property type="project" value="UniProtKB-UniRule"/>
</dbReference>
<keyword evidence="3" id="KW-0173">Coenzyme A biosynthesis</keyword>
<dbReference type="PANTHER" id="PTHR10695:SF46">
    <property type="entry name" value="BIFUNCTIONAL COENZYME A SYNTHASE-RELATED"/>
    <property type="match status" value="1"/>
</dbReference>
<evidence type="ECO:0000256" key="4">
    <source>
        <dbReference type="NCBIfam" id="TIGR00152"/>
    </source>
</evidence>
<keyword evidence="3" id="KW-0963">Cytoplasm</keyword>
<dbReference type="Proteomes" id="UP000214355">
    <property type="component" value="Chromosome I"/>
</dbReference>
<dbReference type="GO" id="GO:0004140">
    <property type="term" value="F:dephospho-CoA kinase activity"/>
    <property type="evidence" value="ECO:0007669"/>
    <property type="project" value="UniProtKB-UniRule"/>
</dbReference>
<evidence type="ECO:0000256" key="1">
    <source>
        <dbReference type="ARBA" id="ARBA00022741"/>
    </source>
</evidence>
<dbReference type="HAMAP" id="MF_00376">
    <property type="entry name" value="Dephospho_CoA_kinase"/>
    <property type="match status" value="1"/>
</dbReference>
<dbReference type="GO" id="GO:0005737">
    <property type="term" value="C:cytoplasm"/>
    <property type="evidence" value="ECO:0007669"/>
    <property type="project" value="UniProtKB-SubCell"/>
</dbReference>
<reference evidence="6" key="1">
    <citation type="submission" date="2016-10" db="EMBL/GenBank/DDBJ databases">
        <authorList>
            <person name="Varghese N."/>
            <person name="Submissions S."/>
        </authorList>
    </citation>
    <scope>NUCLEOTIDE SEQUENCE [LARGE SCALE GENOMIC DNA]</scope>
    <source>
        <strain evidence="6">DSM 10002</strain>
    </source>
</reference>
<dbReference type="STRING" id="131112.SAMN04489737_1354"/>